<keyword evidence="1" id="KW-0812">Transmembrane</keyword>
<feature type="transmembrane region" description="Helical" evidence="1">
    <location>
        <begin position="149"/>
        <end position="167"/>
    </location>
</feature>
<feature type="transmembrane region" description="Helical" evidence="1">
    <location>
        <begin position="268"/>
        <end position="283"/>
    </location>
</feature>
<keyword evidence="1" id="KW-0472">Membrane</keyword>
<feature type="transmembrane region" description="Helical" evidence="1">
    <location>
        <begin position="350"/>
        <end position="368"/>
    </location>
</feature>
<reference evidence="3" key="1">
    <citation type="submission" date="2005-10" db="EMBL/GenBank/DDBJ databases">
        <title>Complete sequence of Pelobacter carbinolicus DSM 2380.</title>
        <authorList>
            <person name="Copeland A."/>
            <person name="Lucas S."/>
            <person name="Lapidus A."/>
            <person name="Barry K."/>
            <person name="Detter J.C."/>
            <person name="Glavina T."/>
            <person name="Hammon N."/>
            <person name="Israni S."/>
            <person name="Pitluck S."/>
            <person name="Chertkov O."/>
            <person name="Schmutz J."/>
            <person name="Larimer F."/>
            <person name="Land M."/>
            <person name="Kyrpides N."/>
            <person name="Ivanova N."/>
            <person name="Richardson P."/>
        </authorList>
    </citation>
    <scope>NUCLEOTIDE SEQUENCE [LARGE SCALE GENOMIC DNA]</scope>
    <source>
        <strain evidence="3">DSM 2380 / NBRC 103641 / GraBd1</strain>
    </source>
</reference>
<name>Q3A3Q8_SYNC1</name>
<feature type="transmembrane region" description="Helical" evidence="1">
    <location>
        <begin position="220"/>
        <end position="242"/>
    </location>
</feature>
<organism evidence="2 3">
    <name type="scientific">Syntrophotalea carbinolica (strain DSM 2380 / NBRC 103641 / GraBd1)</name>
    <name type="common">Pelobacter carbinolicus</name>
    <dbReference type="NCBI Taxonomy" id="338963"/>
    <lineage>
        <taxon>Bacteria</taxon>
        <taxon>Pseudomonadati</taxon>
        <taxon>Thermodesulfobacteriota</taxon>
        <taxon>Desulfuromonadia</taxon>
        <taxon>Desulfuromonadales</taxon>
        <taxon>Syntrophotaleaceae</taxon>
        <taxon>Syntrophotalea</taxon>
    </lineage>
</organism>
<gene>
    <name evidence="2" type="ordered locus">Pcar_1756</name>
</gene>
<protein>
    <recommendedName>
        <fullName evidence="4">Glycosyltransferase RgtA/B/C/D-like domain-containing protein</fullName>
    </recommendedName>
</protein>
<feature type="transmembrane region" description="Helical" evidence="1">
    <location>
        <begin position="295"/>
        <end position="322"/>
    </location>
</feature>
<keyword evidence="3" id="KW-1185">Reference proteome</keyword>
<dbReference type="Proteomes" id="UP000002534">
    <property type="component" value="Chromosome"/>
</dbReference>
<dbReference type="OrthoDB" id="9786218at2"/>
<feature type="transmembrane region" description="Helical" evidence="1">
    <location>
        <begin position="94"/>
        <end position="117"/>
    </location>
</feature>
<accession>Q3A3Q8</accession>
<dbReference type="STRING" id="338963.Pcar_1756"/>
<sequence length="511" mass="58156">MGSQRQSFGQIAVLPDIAGMYGFITFALLVIFDSGKALLDGDTLWHIAAGKHMLADRAILTRDIFSHTAFGKPWTAHEWLSEIIMAWLHQHTGLIGVVVFFFLIAALSFWLLFRMVATVTNEWIATLAVSVALTFSMAHLLARPHVFSWLFGVISLFALYKQGRWLWLLPPLTAVWANLHGGFILGLALQGLFIGGTLLEDILTKQIRQVPVLWQQVKRPTVFFVLSILAAGINPFGFKLYLFPFQVTNKVFSASIMEWLSPNLQEDWLFRFFVLLMLLLMSLKRTSTNWTDRLFVLFFFNAALTHQRYMGMASVFVCPYFAKSLESLPWPRISFFGKKSEGKQLQTSSISGPVLTIMLAMLLGFLSGPSFPHSRDVLETFLPLPDTNHPIEAIQHLKKTHPSGKMFNKYSWGGHLIYELGPERKVFIDGRADMYGAEIFSDYQKIISLDKKAELLLKRYDIDWILYPVDSALVRYLKATGSWQETYADEKAAILVRRNEPTNLFGTDKKH</sequence>
<evidence type="ECO:0008006" key="4">
    <source>
        <dbReference type="Google" id="ProtNLM"/>
    </source>
</evidence>
<dbReference type="AlphaFoldDB" id="Q3A3Q8"/>
<dbReference type="eggNOG" id="COG1287">
    <property type="taxonomic scope" value="Bacteria"/>
</dbReference>
<feature type="transmembrane region" description="Helical" evidence="1">
    <location>
        <begin position="179"/>
        <end position="199"/>
    </location>
</feature>
<evidence type="ECO:0000313" key="2">
    <source>
        <dbReference type="EMBL" id="ABA88999.1"/>
    </source>
</evidence>
<dbReference type="KEGG" id="pca:Pcar_1756"/>
<feature type="transmembrane region" description="Helical" evidence="1">
    <location>
        <begin position="12"/>
        <end position="32"/>
    </location>
</feature>
<reference evidence="2 3" key="2">
    <citation type="journal article" date="2012" name="BMC Genomics">
        <title>The genome of Pelobacter carbinolicus reveals surprising metabolic capabilities and physiological features.</title>
        <authorList>
            <person name="Aklujkar M."/>
            <person name="Haveman S.A."/>
            <person name="Didonato R.Jr."/>
            <person name="Chertkov O."/>
            <person name="Han C.S."/>
            <person name="Land M.L."/>
            <person name="Brown P."/>
            <person name="Lovley D.R."/>
        </authorList>
    </citation>
    <scope>NUCLEOTIDE SEQUENCE [LARGE SCALE GENOMIC DNA]</scope>
    <source>
        <strain evidence="3">DSM 2380 / NBRC 103641 / GraBd1</strain>
    </source>
</reference>
<evidence type="ECO:0000313" key="3">
    <source>
        <dbReference type="Proteomes" id="UP000002534"/>
    </source>
</evidence>
<proteinExistence type="predicted"/>
<dbReference type="RefSeq" id="WP_011341492.1">
    <property type="nucleotide sequence ID" value="NC_007498.2"/>
</dbReference>
<evidence type="ECO:0000256" key="1">
    <source>
        <dbReference type="SAM" id="Phobius"/>
    </source>
</evidence>
<feature type="transmembrane region" description="Helical" evidence="1">
    <location>
        <begin position="123"/>
        <end position="142"/>
    </location>
</feature>
<dbReference type="EMBL" id="CP000142">
    <property type="protein sequence ID" value="ABA88999.1"/>
    <property type="molecule type" value="Genomic_DNA"/>
</dbReference>
<keyword evidence="1" id="KW-1133">Transmembrane helix</keyword>
<dbReference type="HOGENOM" id="CLU_033063_0_0_7"/>